<dbReference type="EMBL" id="JACGLT010000005">
    <property type="protein sequence ID" value="MBA6152734.1"/>
    <property type="molecule type" value="Genomic_DNA"/>
</dbReference>
<dbReference type="RefSeq" id="WP_182204753.1">
    <property type="nucleotide sequence ID" value="NZ_JACGLT010000005.1"/>
</dbReference>
<name>A0A7W2M4T8_9FLAO</name>
<gene>
    <name evidence="1" type="ORF">H3Z82_08365</name>
</gene>
<reference evidence="1 2" key="1">
    <citation type="submission" date="2020-07" db="EMBL/GenBank/DDBJ databases">
        <title>Bacterium isolated from marine sediment.</title>
        <authorList>
            <person name="Shang D."/>
        </authorList>
    </citation>
    <scope>NUCLEOTIDE SEQUENCE [LARGE SCALE GENOMIC DNA]</scope>
    <source>
        <strain evidence="1 2">F6074</strain>
    </source>
</reference>
<protein>
    <submittedName>
        <fullName evidence="1">Uncharacterized protein</fullName>
    </submittedName>
</protein>
<keyword evidence="2" id="KW-1185">Reference proteome</keyword>
<comment type="caution">
    <text evidence="1">The sequence shown here is derived from an EMBL/GenBank/DDBJ whole genome shotgun (WGS) entry which is preliminary data.</text>
</comment>
<dbReference type="Proteomes" id="UP000541857">
    <property type="component" value="Unassembled WGS sequence"/>
</dbReference>
<evidence type="ECO:0000313" key="2">
    <source>
        <dbReference type="Proteomes" id="UP000541857"/>
    </source>
</evidence>
<accession>A0A7W2M4T8</accession>
<proteinExistence type="predicted"/>
<sequence>METKKEKKFDTVKMAREIKDKLDAKLSKMTKEEIVAYFREQRMKPDRVKPSA</sequence>
<dbReference type="AlphaFoldDB" id="A0A7W2M4T8"/>
<evidence type="ECO:0000313" key="1">
    <source>
        <dbReference type="EMBL" id="MBA6152734.1"/>
    </source>
</evidence>
<organism evidence="1 2">
    <name type="scientific">Gelidibacter maritimus</name>
    <dbReference type="NCBI Taxonomy" id="2761487"/>
    <lineage>
        <taxon>Bacteria</taxon>
        <taxon>Pseudomonadati</taxon>
        <taxon>Bacteroidota</taxon>
        <taxon>Flavobacteriia</taxon>
        <taxon>Flavobacteriales</taxon>
        <taxon>Flavobacteriaceae</taxon>
        <taxon>Gelidibacter</taxon>
    </lineage>
</organism>